<dbReference type="WBParaSite" id="TMUE_2000010491.1">
    <property type="protein sequence ID" value="TMUE_2000010491.1"/>
    <property type="gene ID" value="WBGene00290739"/>
</dbReference>
<sequence>MKVKPVRNPIFNCLNSYYYKWRYRLRTLNTRQYSAASEELQTVGRMYTGYRGNSHGPRGWIGIAPPCNSCAMQKDADRRRGASCHSVQSTDNNASDGSAGSNQITGHDIGGTTSTIYRIARRGQSIFKTSMFPNNREMERPLAEQTPRPSVSLPLAPPYQADVVSQLLGARTDDFETVCTRMREHVSTLSVEEKSFIDISSKQIVGFALQNELGAVRAAKVVRFLHDEIPGFFKFFSMVRWIRNLLPHSQAGCLYTSLTDSQIFNFGVFLALLYRHFEQTDFRDNIMPYLRRLLECLAFDRSVQGKTRFNHVMSLYRAEALSLEPSQDGNRRAGRNDSRNDMSVAVEEKRTAEPSVQQLPTTESPAQVDGENNEMMSIPHFQEFRNSSRGQFYRRGTIC</sequence>
<dbReference type="AlphaFoldDB" id="A0A5S6QSZ7"/>
<protein>
    <submittedName>
        <fullName evidence="3">Uncharacterized protein</fullName>
    </submittedName>
</protein>
<feature type="region of interest" description="Disordered" evidence="1">
    <location>
        <begin position="326"/>
        <end position="372"/>
    </location>
</feature>
<feature type="region of interest" description="Disordered" evidence="1">
    <location>
        <begin position="81"/>
        <end position="107"/>
    </location>
</feature>
<proteinExistence type="predicted"/>
<feature type="compositionally biased region" description="Basic and acidic residues" evidence="1">
    <location>
        <begin position="329"/>
        <end position="352"/>
    </location>
</feature>
<evidence type="ECO:0000256" key="1">
    <source>
        <dbReference type="SAM" id="MobiDB-lite"/>
    </source>
</evidence>
<dbReference type="Proteomes" id="UP000046395">
    <property type="component" value="Unassembled WGS sequence"/>
</dbReference>
<keyword evidence="2" id="KW-1185">Reference proteome</keyword>
<feature type="compositionally biased region" description="Polar residues" evidence="1">
    <location>
        <begin position="354"/>
        <end position="365"/>
    </location>
</feature>
<accession>A0A5S6QSZ7</accession>
<feature type="compositionally biased region" description="Polar residues" evidence="1">
    <location>
        <begin position="85"/>
        <end position="107"/>
    </location>
</feature>
<evidence type="ECO:0000313" key="3">
    <source>
        <dbReference type="WBParaSite" id="TMUE_2000010491.1"/>
    </source>
</evidence>
<reference evidence="3" key="1">
    <citation type="submission" date="2019-12" db="UniProtKB">
        <authorList>
            <consortium name="WormBaseParasite"/>
        </authorList>
    </citation>
    <scope>IDENTIFICATION</scope>
</reference>
<evidence type="ECO:0000313" key="2">
    <source>
        <dbReference type="Proteomes" id="UP000046395"/>
    </source>
</evidence>
<name>A0A5S6QSZ7_TRIMR</name>
<organism evidence="2 3">
    <name type="scientific">Trichuris muris</name>
    <name type="common">Mouse whipworm</name>
    <dbReference type="NCBI Taxonomy" id="70415"/>
    <lineage>
        <taxon>Eukaryota</taxon>
        <taxon>Metazoa</taxon>
        <taxon>Ecdysozoa</taxon>
        <taxon>Nematoda</taxon>
        <taxon>Enoplea</taxon>
        <taxon>Dorylaimia</taxon>
        <taxon>Trichinellida</taxon>
        <taxon>Trichuridae</taxon>
        <taxon>Trichuris</taxon>
    </lineage>
</organism>